<keyword evidence="3" id="KW-1185">Reference proteome</keyword>
<gene>
    <name evidence="2" type="primary">Necator_chrIV.g14827</name>
    <name evidence="2" type="ORF">RB195_001532</name>
</gene>
<dbReference type="Proteomes" id="UP001303046">
    <property type="component" value="Unassembled WGS sequence"/>
</dbReference>
<dbReference type="EMBL" id="JAVFWL010000004">
    <property type="protein sequence ID" value="KAK6748974.1"/>
    <property type="molecule type" value="Genomic_DNA"/>
</dbReference>
<feature type="region of interest" description="Disordered" evidence="1">
    <location>
        <begin position="97"/>
        <end position="116"/>
    </location>
</feature>
<proteinExistence type="predicted"/>
<organism evidence="2 3">
    <name type="scientific">Necator americanus</name>
    <name type="common">Human hookworm</name>
    <dbReference type="NCBI Taxonomy" id="51031"/>
    <lineage>
        <taxon>Eukaryota</taxon>
        <taxon>Metazoa</taxon>
        <taxon>Ecdysozoa</taxon>
        <taxon>Nematoda</taxon>
        <taxon>Chromadorea</taxon>
        <taxon>Rhabditida</taxon>
        <taxon>Rhabditina</taxon>
        <taxon>Rhabditomorpha</taxon>
        <taxon>Strongyloidea</taxon>
        <taxon>Ancylostomatidae</taxon>
        <taxon>Bunostominae</taxon>
        <taxon>Necator</taxon>
    </lineage>
</organism>
<evidence type="ECO:0000256" key="1">
    <source>
        <dbReference type="SAM" id="MobiDB-lite"/>
    </source>
</evidence>
<comment type="caution">
    <text evidence="2">The sequence shown here is derived from an EMBL/GenBank/DDBJ whole genome shotgun (WGS) entry which is preliminary data.</text>
</comment>
<evidence type="ECO:0000313" key="2">
    <source>
        <dbReference type="EMBL" id="KAK6748974.1"/>
    </source>
</evidence>
<reference evidence="2 3" key="1">
    <citation type="submission" date="2023-08" db="EMBL/GenBank/DDBJ databases">
        <title>A Necator americanus chromosomal reference genome.</title>
        <authorList>
            <person name="Ilik V."/>
            <person name="Petrzelkova K.J."/>
            <person name="Pardy F."/>
            <person name="Fuh T."/>
            <person name="Niatou-Singa F.S."/>
            <person name="Gouil Q."/>
            <person name="Baker L."/>
            <person name="Ritchie M.E."/>
            <person name="Jex A.R."/>
            <person name="Gazzola D."/>
            <person name="Li H."/>
            <person name="Toshio Fujiwara R."/>
            <person name="Zhan B."/>
            <person name="Aroian R.V."/>
            <person name="Pafco B."/>
            <person name="Schwarz E.M."/>
        </authorList>
    </citation>
    <scope>NUCLEOTIDE SEQUENCE [LARGE SCALE GENOMIC DNA]</scope>
    <source>
        <strain evidence="2 3">Aroian</strain>
        <tissue evidence="2">Whole animal</tissue>
    </source>
</reference>
<name>A0ABR1DEZ2_NECAM</name>
<sequence length="116" mass="13625">MMYGWETWAAPSTVIERLDCTERKLLRWLLGYFWRRVCHNEDLYAEVDVVYRRMTRGSHQHLPLPSKAKAKANRLCFFGHILRRPADRLVQRVLRSLSSSSWKKPHGRNGSSGLTL</sequence>
<protein>
    <submittedName>
        <fullName evidence="2">Uncharacterized protein</fullName>
    </submittedName>
</protein>
<evidence type="ECO:0000313" key="3">
    <source>
        <dbReference type="Proteomes" id="UP001303046"/>
    </source>
</evidence>
<accession>A0ABR1DEZ2</accession>